<reference evidence="2 3" key="2">
    <citation type="journal article" date="2013" name="Genome Announc.">
        <title>Draft Genome Sequence of Methylobacterium mesophilicum Strain SR1.6/6, Isolated from Citrus sinensis.</title>
        <authorList>
            <person name="Marinho Almeida D."/>
            <person name="Dini-Andreote F."/>
            <person name="Camargo Neves A.A."/>
            <person name="Juca Ramos R.T."/>
            <person name="Andreote F.D."/>
            <person name="Carneiro A.R."/>
            <person name="Oliveira de Souza Lima A."/>
            <person name="Caracciolo Gomes de Sa P.H."/>
            <person name="Ribeiro Barbosa M.S."/>
            <person name="Araujo W.L."/>
            <person name="Silva A."/>
        </authorList>
    </citation>
    <scope>NUCLEOTIDE SEQUENCE [LARGE SCALE GENOMIC DNA]</scope>
    <source>
        <strain evidence="2 3">SR1.6/6</strain>
    </source>
</reference>
<feature type="compositionally biased region" description="Basic and acidic residues" evidence="1">
    <location>
        <begin position="82"/>
        <end position="95"/>
    </location>
</feature>
<dbReference type="RefSeq" id="WP_051072192.1">
    <property type="nucleotide sequence ID" value="NZ_CP043538.1"/>
</dbReference>
<proteinExistence type="predicted"/>
<dbReference type="KEGG" id="mmes:MMSR116_28065"/>
<dbReference type="EMBL" id="CP043538">
    <property type="protein sequence ID" value="QGY05325.1"/>
    <property type="molecule type" value="Genomic_DNA"/>
</dbReference>
<reference evidence="2 3" key="1">
    <citation type="journal article" date="2012" name="Genet. Mol. Biol.">
        <title>Analysis of 16S rRNA and mxaF genes revealing insights into Methylobacterium niche-specific plant association.</title>
        <authorList>
            <person name="Dourado M.N."/>
            <person name="Andreote F.D."/>
            <person name="Dini-Andreote F."/>
            <person name="Conti R."/>
            <person name="Araujo J.M."/>
            <person name="Araujo W.L."/>
        </authorList>
    </citation>
    <scope>NUCLEOTIDE SEQUENCE [LARGE SCALE GENOMIC DNA]</scope>
    <source>
        <strain evidence="2 3">SR1.6/6</strain>
    </source>
</reference>
<evidence type="ECO:0000313" key="3">
    <source>
        <dbReference type="Proteomes" id="UP000012488"/>
    </source>
</evidence>
<gene>
    <name evidence="2" type="ORF">MMSR116_28065</name>
</gene>
<feature type="compositionally biased region" description="Basic and acidic residues" evidence="1">
    <location>
        <begin position="109"/>
        <end position="119"/>
    </location>
</feature>
<protein>
    <submittedName>
        <fullName evidence="2">Uncharacterized protein</fullName>
    </submittedName>
</protein>
<evidence type="ECO:0000256" key="1">
    <source>
        <dbReference type="SAM" id="MobiDB-lite"/>
    </source>
</evidence>
<name>A0A6B9FY51_9HYPH</name>
<sequence>MLRALGDRQLASLQIDVPPAKGNNLPATQAAQDTGGRYLTVTGRHVPGTPTEIREAPRLIAYLQERADQIRAAQKAAAGLAREQERKKAEKRTQEPPRQSTSERASASARERGPRDGSDFWRTVNDRALANLDAWMTSVFPSVRYQSGTGAYRVDQRDLGEGYEEDLSLHPDGIQDFGCGDMGDARAGARPLIDIVRDYLPATDLAAAAM</sequence>
<organism evidence="2 3">
    <name type="scientific">Methylobacterium mesophilicum SR1.6/6</name>
    <dbReference type="NCBI Taxonomy" id="908290"/>
    <lineage>
        <taxon>Bacteria</taxon>
        <taxon>Pseudomonadati</taxon>
        <taxon>Pseudomonadota</taxon>
        <taxon>Alphaproteobacteria</taxon>
        <taxon>Hyphomicrobiales</taxon>
        <taxon>Methylobacteriaceae</taxon>
        <taxon>Methylobacterium</taxon>
    </lineage>
</organism>
<evidence type="ECO:0000313" key="2">
    <source>
        <dbReference type="EMBL" id="QGY05325.1"/>
    </source>
</evidence>
<feature type="region of interest" description="Disordered" evidence="1">
    <location>
        <begin position="74"/>
        <end position="120"/>
    </location>
</feature>
<accession>A0A6B9FY51</accession>
<dbReference type="Proteomes" id="UP000012488">
    <property type="component" value="Chromosome"/>
</dbReference>
<dbReference type="OrthoDB" id="123525at2"/>
<dbReference type="AlphaFoldDB" id="A0A6B9FY51"/>